<evidence type="ECO:0000256" key="1">
    <source>
        <dbReference type="ARBA" id="ARBA00023172"/>
    </source>
</evidence>
<dbReference type="Gene3D" id="1.10.443.10">
    <property type="entry name" value="Intergrase catalytic core"/>
    <property type="match status" value="1"/>
</dbReference>
<dbReference type="GO" id="GO:0006310">
    <property type="term" value="P:DNA recombination"/>
    <property type="evidence" value="ECO:0007669"/>
    <property type="project" value="UniProtKB-KW"/>
</dbReference>
<comment type="caution">
    <text evidence="3">The sequence shown here is derived from an EMBL/GenBank/DDBJ whole genome shotgun (WGS) entry which is preliminary data.</text>
</comment>
<dbReference type="InterPro" id="IPR002104">
    <property type="entry name" value="Integrase_catalytic"/>
</dbReference>
<dbReference type="InterPro" id="IPR011010">
    <property type="entry name" value="DNA_brk_join_enz"/>
</dbReference>
<dbReference type="SUPFAM" id="SSF56349">
    <property type="entry name" value="DNA breaking-rejoining enzymes"/>
    <property type="match status" value="1"/>
</dbReference>
<proteinExistence type="predicted"/>
<evidence type="ECO:0000259" key="2">
    <source>
        <dbReference type="Pfam" id="PF00589"/>
    </source>
</evidence>
<dbReference type="EMBL" id="JACHXR010000017">
    <property type="protein sequence ID" value="MBB3232902.1"/>
    <property type="molecule type" value="Genomic_DNA"/>
</dbReference>
<dbReference type="RefSeq" id="WP_343065635.1">
    <property type="nucleotide sequence ID" value="NZ_JACHXR010000017.1"/>
</dbReference>
<reference evidence="3 4" key="1">
    <citation type="submission" date="2020-08" db="EMBL/GenBank/DDBJ databases">
        <title>Genomic Encyclopedia of Type Strains, Phase III (KMG-III): the genomes of soil and plant-associated and newly described type strains.</title>
        <authorList>
            <person name="Whitman W."/>
        </authorList>
    </citation>
    <scope>NUCLEOTIDE SEQUENCE [LARGE SCALE GENOMIC DNA]</scope>
    <source>
        <strain evidence="3 4">CECT 7744</strain>
    </source>
</reference>
<keyword evidence="4" id="KW-1185">Reference proteome</keyword>
<feature type="domain" description="Tyr recombinase" evidence="2">
    <location>
        <begin position="11"/>
        <end position="53"/>
    </location>
</feature>
<keyword evidence="1" id="KW-0233">DNA recombination</keyword>
<gene>
    <name evidence="3" type="ORF">FHR97_003780</name>
</gene>
<dbReference type="GO" id="GO:0015074">
    <property type="term" value="P:DNA integration"/>
    <property type="evidence" value="ECO:0007669"/>
    <property type="project" value="InterPro"/>
</dbReference>
<evidence type="ECO:0000313" key="3">
    <source>
        <dbReference type="EMBL" id="MBB3232902.1"/>
    </source>
</evidence>
<sequence length="65" mass="7375">MLVPSATGDRYRRPYQTRHTYASMMVSAGEPLAWVSRQMGHTSVVTTARIYANWIPSILDCCQIE</sequence>
<dbReference type="Proteomes" id="UP000518892">
    <property type="component" value="Unassembled WGS sequence"/>
</dbReference>
<dbReference type="Pfam" id="PF00589">
    <property type="entry name" value="Phage_integrase"/>
    <property type="match status" value="1"/>
</dbReference>
<dbReference type="GO" id="GO:0003677">
    <property type="term" value="F:DNA binding"/>
    <property type="evidence" value="ECO:0007669"/>
    <property type="project" value="InterPro"/>
</dbReference>
<dbReference type="InterPro" id="IPR013762">
    <property type="entry name" value="Integrase-like_cat_sf"/>
</dbReference>
<dbReference type="AlphaFoldDB" id="A0A7W5HMI6"/>
<evidence type="ECO:0000313" key="4">
    <source>
        <dbReference type="Proteomes" id="UP000518892"/>
    </source>
</evidence>
<protein>
    <submittedName>
        <fullName evidence="3">Integrase</fullName>
    </submittedName>
</protein>
<organism evidence="3 4">
    <name type="scientific">Halomonas stenophila</name>
    <dbReference type="NCBI Taxonomy" id="795312"/>
    <lineage>
        <taxon>Bacteria</taxon>
        <taxon>Pseudomonadati</taxon>
        <taxon>Pseudomonadota</taxon>
        <taxon>Gammaproteobacteria</taxon>
        <taxon>Oceanospirillales</taxon>
        <taxon>Halomonadaceae</taxon>
        <taxon>Halomonas</taxon>
    </lineage>
</organism>
<accession>A0A7W5HMI6</accession>
<name>A0A7W5HMI6_9GAMM</name>